<feature type="compositionally biased region" description="Basic and acidic residues" evidence="1">
    <location>
        <begin position="70"/>
        <end position="80"/>
    </location>
</feature>
<feature type="non-terminal residue" evidence="2">
    <location>
        <position position="1"/>
    </location>
</feature>
<feature type="compositionally biased region" description="Basic residues" evidence="1">
    <location>
        <begin position="1"/>
        <end position="16"/>
    </location>
</feature>
<evidence type="ECO:0000256" key="1">
    <source>
        <dbReference type="SAM" id="MobiDB-lite"/>
    </source>
</evidence>
<sequence length="90" mass="10500">DKSARIKRLQSSKSRRNSSQDTVETYFKFKTNVIYARFLFNSAPQNTEEGIDEFDRNRNPRQGYKATTTHRREFGSRLDTQHLQIEGGGD</sequence>
<evidence type="ECO:0000313" key="3">
    <source>
        <dbReference type="Proteomes" id="UP001159428"/>
    </source>
</evidence>
<organism evidence="2 3">
    <name type="scientific">Pocillopora meandrina</name>
    <dbReference type="NCBI Taxonomy" id="46732"/>
    <lineage>
        <taxon>Eukaryota</taxon>
        <taxon>Metazoa</taxon>
        <taxon>Cnidaria</taxon>
        <taxon>Anthozoa</taxon>
        <taxon>Hexacorallia</taxon>
        <taxon>Scleractinia</taxon>
        <taxon>Astrocoeniina</taxon>
        <taxon>Pocilloporidae</taxon>
        <taxon>Pocillopora</taxon>
    </lineage>
</organism>
<keyword evidence="3" id="KW-1185">Reference proteome</keyword>
<comment type="caution">
    <text evidence="2">The sequence shown here is derived from an EMBL/GenBank/DDBJ whole genome shotgun (WGS) entry which is preliminary data.</text>
</comment>
<protein>
    <submittedName>
        <fullName evidence="2">Uncharacterized protein</fullName>
    </submittedName>
</protein>
<reference evidence="2 3" key="1">
    <citation type="submission" date="2022-05" db="EMBL/GenBank/DDBJ databases">
        <authorList>
            <consortium name="Genoscope - CEA"/>
            <person name="William W."/>
        </authorList>
    </citation>
    <scope>NUCLEOTIDE SEQUENCE [LARGE SCALE GENOMIC DNA]</scope>
</reference>
<feature type="region of interest" description="Disordered" evidence="1">
    <location>
        <begin position="1"/>
        <end position="21"/>
    </location>
</feature>
<gene>
    <name evidence="2" type="ORF">PMEA_00010775</name>
</gene>
<evidence type="ECO:0000313" key="2">
    <source>
        <dbReference type="EMBL" id="CAH3034514.1"/>
    </source>
</evidence>
<proteinExistence type="predicted"/>
<feature type="region of interest" description="Disordered" evidence="1">
    <location>
        <begin position="48"/>
        <end position="90"/>
    </location>
</feature>
<name>A0AAU9VSS7_9CNID</name>
<dbReference type="Proteomes" id="UP001159428">
    <property type="component" value="Unassembled WGS sequence"/>
</dbReference>
<accession>A0AAU9VSS7</accession>
<dbReference type="EMBL" id="CALNXJ010000002">
    <property type="protein sequence ID" value="CAH3034514.1"/>
    <property type="molecule type" value="Genomic_DNA"/>
</dbReference>
<dbReference type="AlphaFoldDB" id="A0AAU9VSS7"/>